<dbReference type="CDD" id="cd07034">
    <property type="entry name" value="TPP_PYR_PFOR_IOR-alpha_like"/>
    <property type="match status" value="1"/>
</dbReference>
<dbReference type="InterPro" id="IPR009014">
    <property type="entry name" value="Transketo_C/PFOR_II"/>
</dbReference>
<dbReference type="EMBL" id="CP054492">
    <property type="protein sequence ID" value="QOY51917.1"/>
    <property type="molecule type" value="Genomic_DNA"/>
</dbReference>
<proteinExistence type="predicted"/>
<evidence type="ECO:0000259" key="2">
    <source>
        <dbReference type="Pfam" id="PF01855"/>
    </source>
</evidence>
<accession>A0A7S7LUW0</accession>
<sequence length="407" mass="44365">MAFDKMELNETEVWDGNFAAAQAMRQVQVDVVAAYPITPSTPIVEGYAKFKSDNYVEGEYVMVESEHAAMSACIGAAAAGGRVATATSSQGLALMVETLYQASGMRLPIVLNLVNRTLASPLNVNGDHSDMYLCRDSGWIQLDAFCPQDVYDLNLIAFKVSEDHDVRLPAIVNQDGFMTSHTAQGVKTLSDDVAYNFVGEYKPMNDMLDFEHPATHGVQTEEDWHYEHKARQHRDLMLSVPPKLDEAFAEFEKLTGRKYNPVECYGMDDADVAVLCLGTSVETAREVAEEMRAKGIKAGVVGLRVVRPFPFMAVADALKDIKAVGILDRSSPGGAAGAMFNEVAGSLFNTDSKVLLSGYIYGLGGRDLTKAHLVDLFNELQANADAGKITTQLQQFIGVRGPKLAYL</sequence>
<dbReference type="Pfam" id="PF17147">
    <property type="entry name" value="PFOR_II"/>
    <property type="match status" value="1"/>
</dbReference>
<evidence type="ECO:0000313" key="4">
    <source>
        <dbReference type="EMBL" id="QOY51917.1"/>
    </source>
</evidence>
<dbReference type="FunFam" id="3.40.50.920:FF:000010">
    <property type="entry name" value="Pyruvate ferredoxin oxidoreductase, alpha subunit"/>
    <property type="match status" value="1"/>
</dbReference>
<reference evidence="4 5" key="1">
    <citation type="submission" date="2020-05" db="EMBL/GenBank/DDBJ databases">
        <title>Sulfurimonas marisnigri, sp. nov., and Sulfurimonas baltica, sp. nov., manganese oxide reducing chemolithoautotrophs of the class Epsilonproteobacteria isolated from the pelagic redoxclines of the Black and Baltic Seas and emended description of the genus Sulfurimonas.</title>
        <authorList>
            <person name="Henkel J.V."/>
            <person name="Laudan C."/>
            <person name="Werner J."/>
            <person name="Neu T."/>
            <person name="Plewe S."/>
            <person name="Sproer C."/>
            <person name="Bunk B."/>
            <person name="Schulz-Vogt H.N."/>
        </authorList>
    </citation>
    <scope>NUCLEOTIDE SEQUENCE [LARGE SCALE GENOMIC DNA]</scope>
    <source>
        <strain evidence="4 5">GD2</strain>
    </source>
</reference>
<dbReference type="Proteomes" id="UP000593994">
    <property type="component" value="Chromosome"/>
</dbReference>
<organism evidence="4 5">
    <name type="scientific">Candidatus Sulfurimonas baltica</name>
    <dbReference type="NCBI Taxonomy" id="2740404"/>
    <lineage>
        <taxon>Bacteria</taxon>
        <taxon>Pseudomonadati</taxon>
        <taxon>Campylobacterota</taxon>
        <taxon>Epsilonproteobacteria</taxon>
        <taxon>Campylobacterales</taxon>
        <taxon>Sulfurimonadaceae</taxon>
        <taxon>Sulfurimonas</taxon>
    </lineage>
</organism>
<keyword evidence="5" id="KW-1185">Reference proteome</keyword>
<dbReference type="SUPFAM" id="SSF52518">
    <property type="entry name" value="Thiamin diphosphate-binding fold (THDP-binding)"/>
    <property type="match status" value="1"/>
</dbReference>
<dbReference type="GO" id="GO:0019752">
    <property type="term" value="P:carboxylic acid metabolic process"/>
    <property type="evidence" value="ECO:0007669"/>
    <property type="project" value="UniProtKB-ARBA"/>
</dbReference>
<dbReference type="PANTHER" id="PTHR32154">
    <property type="entry name" value="PYRUVATE-FLAVODOXIN OXIDOREDUCTASE-RELATED"/>
    <property type="match status" value="1"/>
</dbReference>
<dbReference type="RefSeq" id="WP_194369498.1">
    <property type="nucleotide sequence ID" value="NZ_CP054492.1"/>
</dbReference>
<dbReference type="InterPro" id="IPR050722">
    <property type="entry name" value="Pyruvate:ferred/Flavod_OxRd"/>
</dbReference>
<protein>
    <submittedName>
        <fullName evidence="4">2-oxoacid:ferredoxin oxidoreductase subunit alpha</fullName>
    </submittedName>
</protein>
<evidence type="ECO:0000259" key="3">
    <source>
        <dbReference type="Pfam" id="PF17147"/>
    </source>
</evidence>
<gene>
    <name evidence="4" type="ORF">HUE88_12590</name>
</gene>
<dbReference type="InterPro" id="IPR002880">
    <property type="entry name" value="Pyrv_Fd/Flavodoxin_OxRdtase_N"/>
</dbReference>
<dbReference type="Gene3D" id="3.40.50.920">
    <property type="match status" value="1"/>
</dbReference>
<dbReference type="GO" id="GO:0006979">
    <property type="term" value="P:response to oxidative stress"/>
    <property type="evidence" value="ECO:0007669"/>
    <property type="project" value="TreeGrafter"/>
</dbReference>
<dbReference type="FunFam" id="3.40.50.970:FF:000012">
    <property type="entry name" value="Pyruvate:ferredoxin (Flavodoxin) oxidoreductase"/>
    <property type="match status" value="1"/>
</dbReference>
<dbReference type="SUPFAM" id="SSF52922">
    <property type="entry name" value="TK C-terminal domain-like"/>
    <property type="match status" value="1"/>
</dbReference>
<name>A0A7S7LUW0_9BACT</name>
<feature type="domain" description="Pyruvate:ferredoxin oxidoreductase core" evidence="3">
    <location>
        <begin position="270"/>
        <end position="371"/>
    </location>
</feature>
<dbReference type="InterPro" id="IPR029061">
    <property type="entry name" value="THDP-binding"/>
</dbReference>
<dbReference type="GO" id="GO:0016903">
    <property type="term" value="F:oxidoreductase activity, acting on the aldehyde or oxo group of donors"/>
    <property type="evidence" value="ECO:0007669"/>
    <property type="project" value="UniProtKB-ARBA"/>
</dbReference>
<dbReference type="InterPro" id="IPR033412">
    <property type="entry name" value="PFOR_II"/>
</dbReference>
<keyword evidence="1" id="KW-0560">Oxidoreductase</keyword>
<dbReference type="Pfam" id="PF01855">
    <property type="entry name" value="POR_N"/>
    <property type="match status" value="1"/>
</dbReference>
<feature type="domain" description="Pyruvate flavodoxin/ferredoxin oxidoreductase pyrimidine binding" evidence="2">
    <location>
        <begin position="23"/>
        <end position="235"/>
    </location>
</feature>
<dbReference type="KEGG" id="sbal:HUE88_12590"/>
<dbReference type="Gene3D" id="3.40.50.970">
    <property type="match status" value="1"/>
</dbReference>
<dbReference type="NCBIfam" id="NF007201">
    <property type="entry name" value="PRK09622.1"/>
    <property type="match status" value="1"/>
</dbReference>
<dbReference type="PANTHER" id="PTHR32154:SF0">
    <property type="entry name" value="PYRUVATE-FLAVODOXIN OXIDOREDUCTASE-RELATED"/>
    <property type="match status" value="1"/>
</dbReference>
<evidence type="ECO:0000313" key="5">
    <source>
        <dbReference type="Proteomes" id="UP000593994"/>
    </source>
</evidence>
<evidence type="ECO:0000256" key="1">
    <source>
        <dbReference type="ARBA" id="ARBA00023002"/>
    </source>
</evidence>
<dbReference type="AlphaFoldDB" id="A0A7S7LUW0"/>